<evidence type="ECO:0000313" key="2">
    <source>
        <dbReference type="EMBL" id="KIM82031.1"/>
    </source>
</evidence>
<sequence length="117" mass="13035">MDRTLCCIQRLKRYPFKTVYRDGLNYSTVQEYGDIQESGSYAMSTWDSLTGQRQYIRLSDVLILIHGHAETIQICLGHSAEASPWVPSGFPMNKFSSCGSSTGGRRKSMGESSDGNL</sequence>
<keyword evidence="3" id="KW-1185">Reference proteome</keyword>
<organism evidence="2 3">
    <name type="scientific">Piloderma croceum (strain F 1598)</name>
    <dbReference type="NCBI Taxonomy" id="765440"/>
    <lineage>
        <taxon>Eukaryota</taxon>
        <taxon>Fungi</taxon>
        <taxon>Dikarya</taxon>
        <taxon>Basidiomycota</taxon>
        <taxon>Agaricomycotina</taxon>
        <taxon>Agaricomycetes</taxon>
        <taxon>Agaricomycetidae</taxon>
        <taxon>Atheliales</taxon>
        <taxon>Atheliaceae</taxon>
        <taxon>Piloderma</taxon>
    </lineage>
</organism>
<name>A0A0C3FS78_PILCF</name>
<dbReference type="Proteomes" id="UP000054166">
    <property type="component" value="Unassembled WGS sequence"/>
</dbReference>
<proteinExistence type="predicted"/>
<gene>
    <name evidence="2" type="ORF">PILCRDRAFT_820937</name>
</gene>
<accession>A0A0C3FS78</accession>
<feature type="region of interest" description="Disordered" evidence="1">
    <location>
        <begin position="96"/>
        <end position="117"/>
    </location>
</feature>
<evidence type="ECO:0000256" key="1">
    <source>
        <dbReference type="SAM" id="MobiDB-lite"/>
    </source>
</evidence>
<dbReference type="EMBL" id="KN832996">
    <property type="protein sequence ID" value="KIM82031.1"/>
    <property type="molecule type" value="Genomic_DNA"/>
</dbReference>
<dbReference type="InParanoid" id="A0A0C3FS78"/>
<evidence type="ECO:0000313" key="3">
    <source>
        <dbReference type="Proteomes" id="UP000054166"/>
    </source>
</evidence>
<reference evidence="2 3" key="1">
    <citation type="submission" date="2014-04" db="EMBL/GenBank/DDBJ databases">
        <authorList>
            <consortium name="DOE Joint Genome Institute"/>
            <person name="Kuo A."/>
            <person name="Tarkka M."/>
            <person name="Buscot F."/>
            <person name="Kohler A."/>
            <person name="Nagy L.G."/>
            <person name="Floudas D."/>
            <person name="Copeland A."/>
            <person name="Barry K.W."/>
            <person name="Cichocki N."/>
            <person name="Veneault-Fourrey C."/>
            <person name="LaButti K."/>
            <person name="Lindquist E.A."/>
            <person name="Lipzen A."/>
            <person name="Lundell T."/>
            <person name="Morin E."/>
            <person name="Murat C."/>
            <person name="Sun H."/>
            <person name="Tunlid A."/>
            <person name="Henrissat B."/>
            <person name="Grigoriev I.V."/>
            <person name="Hibbett D.S."/>
            <person name="Martin F."/>
            <person name="Nordberg H.P."/>
            <person name="Cantor M.N."/>
            <person name="Hua S.X."/>
        </authorList>
    </citation>
    <scope>NUCLEOTIDE SEQUENCE [LARGE SCALE GENOMIC DNA]</scope>
    <source>
        <strain evidence="2 3">F 1598</strain>
    </source>
</reference>
<dbReference type="AlphaFoldDB" id="A0A0C3FS78"/>
<reference evidence="3" key="2">
    <citation type="submission" date="2015-01" db="EMBL/GenBank/DDBJ databases">
        <title>Evolutionary Origins and Diversification of the Mycorrhizal Mutualists.</title>
        <authorList>
            <consortium name="DOE Joint Genome Institute"/>
            <consortium name="Mycorrhizal Genomics Consortium"/>
            <person name="Kohler A."/>
            <person name="Kuo A."/>
            <person name="Nagy L.G."/>
            <person name="Floudas D."/>
            <person name="Copeland A."/>
            <person name="Barry K.W."/>
            <person name="Cichocki N."/>
            <person name="Veneault-Fourrey C."/>
            <person name="LaButti K."/>
            <person name="Lindquist E.A."/>
            <person name="Lipzen A."/>
            <person name="Lundell T."/>
            <person name="Morin E."/>
            <person name="Murat C."/>
            <person name="Riley R."/>
            <person name="Ohm R."/>
            <person name="Sun H."/>
            <person name="Tunlid A."/>
            <person name="Henrissat B."/>
            <person name="Grigoriev I.V."/>
            <person name="Hibbett D.S."/>
            <person name="Martin F."/>
        </authorList>
    </citation>
    <scope>NUCLEOTIDE SEQUENCE [LARGE SCALE GENOMIC DNA]</scope>
    <source>
        <strain evidence="3">F 1598</strain>
    </source>
</reference>
<dbReference type="HOGENOM" id="CLU_2085672_0_0_1"/>
<protein>
    <submittedName>
        <fullName evidence="2">Uncharacterized protein</fullName>
    </submittedName>
</protein>